<name>A0ABS8IXE4_9BURK</name>
<dbReference type="CDD" id="cd02440">
    <property type="entry name" value="AdoMet_MTases"/>
    <property type="match status" value="1"/>
</dbReference>
<proteinExistence type="predicted"/>
<evidence type="ECO:0000313" key="3">
    <source>
        <dbReference type="Proteomes" id="UP001198701"/>
    </source>
</evidence>
<keyword evidence="2" id="KW-0489">Methyltransferase</keyword>
<keyword evidence="1" id="KW-1133">Transmembrane helix</keyword>
<keyword evidence="1" id="KW-0472">Membrane</keyword>
<feature type="transmembrane region" description="Helical" evidence="1">
    <location>
        <begin position="255"/>
        <end position="280"/>
    </location>
</feature>
<evidence type="ECO:0000256" key="1">
    <source>
        <dbReference type="SAM" id="Phobius"/>
    </source>
</evidence>
<keyword evidence="3" id="KW-1185">Reference proteome</keyword>
<protein>
    <submittedName>
        <fullName evidence="2">Class I SAM-dependent methyltransferase</fullName>
    </submittedName>
</protein>
<dbReference type="Proteomes" id="UP001198701">
    <property type="component" value="Unassembled WGS sequence"/>
</dbReference>
<keyword evidence="1" id="KW-0812">Transmembrane</keyword>
<dbReference type="PANTHER" id="PTHR43861">
    <property type="entry name" value="TRANS-ACONITATE 2-METHYLTRANSFERASE-RELATED"/>
    <property type="match status" value="1"/>
</dbReference>
<dbReference type="GO" id="GO:0032259">
    <property type="term" value="P:methylation"/>
    <property type="evidence" value="ECO:0007669"/>
    <property type="project" value="UniProtKB-KW"/>
</dbReference>
<dbReference type="Pfam" id="PF13489">
    <property type="entry name" value="Methyltransf_23"/>
    <property type="match status" value="1"/>
</dbReference>
<dbReference type="Gene3D" id="3.40.50.150">
    <property type="entry name" value="Vaccinia Virus protein VP39"/>
    <property type="match status" value="1"/>
</dbReference>
<reference evidence="2 3" key="1">
    <citation type="submission" date="2021-11" db="EMBL/GenBank/DDBJ databases">
        <authorList>
            <person name="Huq M.A."/>
        </authorList>
    </citation>
    <scope>NUCLEOTIDE SEQUENCE [LARGE SCALE GENOMIC DNA]</scope>
    <source>
        <strain evidence="2 3">MAHUQ-52</strain>
    </source>
</reference>
<dbReference type="PANTHER" id="PTHR43861:SF5">
    <property type="entry name" value="BLL5978 PROTEIN"/>
    <property type="match status" value="1"/>
</dbReference>
<accession>A0ABS8IXE4</accession>
<dbReference type="InterPro" id="IPR029063">
    <property type="entry name" value="SAM-dependent_MTases_sf"/>
</dbReference>
<comment type="caution">
    <text evidence="2">The sequence shown here is derived from an EMBL/GenBank/DDBJ whole genome shotgun (WGS) entry which is preliminary data.</text>
</comment>
<keyword evidence="2" id="KW-0808">Transferase</keyword>
<gene>
    <name evidence="2" type="ORF">LMJ30_16650</name>
</gene>
<dbReference type="EMBL" id="JAJHPV010000020">
    <property type="protein sequence ID" value="MCC6072566.1"/>
    <property type="molecule type" value="Genomic_DNA"/>
</dbReference>
<dbReference type="SUPFAM" id="SSF53335">
    <property type="entry name" value="S-adenosyl-L-methionine-dependent methyltransferases"/>
    <property type="match status" value="1"/>
</dbReference>
<organism evidence="2 3">
    <name type="scientific">Massilia agrisoli</name>
    <dbReference type="NCBI Taxonomy" id="2892444"/>
    <lineage>
        <taxon>Bacteria</taxon>
        <taxon>Pseudomonadati</taxon>
        <taxon>Pseudomonadota</taxon>
        <taxon>Betaproteobacteria</taxon>
        <taxon>Burkholderiales</taxon>
        <taxon>Oxalobacteraceae</taxon>
        <taxon>Telluria group</taxon>
        <taxon>Massilia</taxon>
    </lineage>
</organism>
<sequence>MNCIVCGSMTSSGVAPWHTTCRYCDYESAALAPRINDLASHAQLNERDRETALRALRVENFQAIVEEAIHFAQPGARSMLDVGCAHGWFLEAARGHFVVLGIEPDAALSEHALAKGLPVRAGYFPDALEEGECFDIIVFNDVIEHIPDIHAALAACRERLAPEGLLILNLPSSRGFFYKVASLLARLGMRGPFERLWQKGLPSPHVHYFNHRNLSRLVSKNGFFPVHFFELPALRVRGLMERLRFTGQSNRAILWAQYVAIVCAIPVLSMFPSDAVVCMFRKR</sequence>
<evidence type="ECO:0000313" key="2">
    <source>
        <dbReference type="EMBL" id="MCC6072566.1"/>
    </source>
</evidence>
<dbReference type="GO" id="GO:0008168">
    <property type="term" value="F:methyltransferase activity"/>
    <property type="evidence" value="ECO:0007669"/>
    <property type="project" value="UniProtKB-KW"/>
</dbReference>
<dbReference type="RefSeq" id="WP_229433537.1">
    <property type="nucleotide sequence ID" value="NZ_JAJHPV010000020.1"/>
</dbReference>